<comment type="caution">
    <text evidence="2">The sequence shown here is derived from an EMBL/GenBank/DDBJ whole genome shotgun (WGS) entry which is preliminary data.</text>
</comment>
<dbReference type="GO" id="GO:0034501">
    <property type="term" value="P:protein localization to kinetochore"/>
    <property type="evidence" value="ECO:0007669"/>
    <property type="project" value="TreeGrafter"/>
</dbReference>
<dbReference type="PANTHER" id="PTHR14382:SF1">
    <property type="entry name" value="MDM2-BINDING PROTEIN"/>
    <property type="match status" value="1"/>
</dbReference>
<evidence type="ECO:0000313" key="2">
    <source>
        <dbReference type="EMBL" id="KAK2154338.1"/>
    </source>
</evidence>
<dbReference type="Proteomes" id="UP001208570">
    <property type="component" value="Unassembled WGS sequence"/>
</dbReference>
<dbReference type="InterPro" id="IPR039061">
    <property type="entry name" value="MTBP"/>
</dbReference>
<dbReference type="Pfam" id="PF14920">
    <property type="entry name" value="MTBP_C"/>
    <property type="match status" value="1"/>
</dbReference>
<dbReference type="PANTHER" id="PTHR14382">
    <property type="entry name" value="MDM2-BINDING PROTEIN"/>
    <property type="match status" value="1"/>
</dbReference>
<dbReference type="InterPro" id="IPR029418">
    <property type="entry name" value="MTBP_C"/>
</dbReference>
<feature type="non-terminal residue" evidence="2">
    <location>
        <position position="1"/>
    </location>
</feature>
<name>A0AAD9JJH0_9ANNE</name>
<dbReference type="EMBL" id="JAODUP010000270">
    <property type="protein sequence ID" value="KAK2154338.1"/>
    <property type="molecule type" value="Genomic_DNA"/>
</dbReference>
<dbReference type="GO" id="GO:0031396">
    <property type="term" value="P:regulation of protein ubiquitination"/>
    <property type="evidence" value="ECO:0007669"/>
    <property type="project" value="InterPro"/>
</dbReference>
<gene>
    <name evidence="2" type="ORF">LSH36_270g00026</name>
</gene>
<sequence length="167" mass="18926">IVVTLNAAEFMKFFKEDGTAAVQCSSQVTLQQKSNSCKRQMKLNFDDLKNITWPECESLQFHDIYYNQGTTEAVEQRSRRLLSRFLTTETSSTCIYRQAHNPVVLTVGSEVDHVKQEAGGSKEGKLIEERVTRSTVKCKKLQESLTKGSKRISFFGVLLGVILNVIW</sequence>
<dbReference type="GO" id="GO:0000776">
    <property type="term" value="C:kinetochore"/>
    <property type="evidence" value="ECO:0007669"/>
    <property type="project" value="TreeGrafter"/>
</dbReference>
<evidence type="ECO:0000313" key="3">
    <source>
        <dbReference type="Proteomes" id="UP001208570"/>
    </source>
</evidence>
<accession>A0AAD9JJH0</accession>
<feature type="domain" description="MDN2-binding protein C-terminal" evidence="1">
    <location>
        <begin position="44"/>
        <end position="147"/>
    </location>
</feature>
<dbReference type="AlphaFoldDB" id="A0AAD9JJH0"/>
<evidence type="ECO:0000259" key="1">
    <source>
        <dbReference type="Pfam" id="PF14920"/>
    </source>
</evidence>
<organism evidence="2 3">
    <name type="scientific">Paralvinella palmiformis</name>
    <dbReference type="NCBI Taxonomy" id="53620"/>
    <lineage>
        <taxon>Eukaryota</taxon>
        <taxon>Metazoa</taxon>
        <taxon>Spiralia</taxon>
        <taxon>Lophotrochozoa</taxon>
        <taxon>Annelida</taxon>
        <taxon>Polychaeta</taxon>
        <taxon>Sedentaria</taxon>
        <taxon>Canalipalpata</taxon>
        <taxon>Terebellida</taxon>
        <taxon>Terebelliformia</taxon>
        <taxon>Alvinellidae</taxon>
        <taxon>Paralvinella</taxon>
    </lineage>
</organism>
<dbReference type="GO" id="GO:0007089">
    <property type="term" value="P:traversing start control point of mitotic cell cycle"/>
    <property type="evidence" value="ECO:0007669"/>
    <property type="project" value="TreeGrafter"/>
</dbReference>
<protein>
    <recommendedName>
        <fullName evidence="1">MDN2-binding protein C-terminal domain-containing protein</fullName>
    </recommendedName>
</protein>
<proteinExistence type="predicted"/>
<reference evidence="2" key="1">
    <citation type="journal article" date="2023" name="Mol. Biol. Evol.">
        <title>Third-Generation Sequencing Reveals the Adaptive Role of the Epigenome in Three Deep-Sea Polychaetes.</title>
        <authorList>
            <person name="Perez M."/>
            <person name="Aroh O."/>
            <person name="Sun Y."/>
            <person name="Lan Y."/>
            <person name="Juniper S.K."/>
            <person name="Young C.R."/>
            <person name="Angers B."/>
            <person name="Qian P.Y."/>
        </authorList>
    </citation>
    <scope>NUCLEOTIDE SEQUENCE</scope>
    <source>
        <strain evidence="2">P08H-3</strain>
    </source>
</reference>
<keyword evidence="3" id="KW-1185">Reference proteome</keyword>